<dbReference type="Proteomes" id="UP001189429">
    <property type="component" value="Unassembled WGS sequence"/>
</dbReference>
<evidence type="ECO:0000256" key="1">
    <source>
        <dbReference type="SAM" id="MobiDB-lite"/>
    </source>
</evidence>
<feature type="compositionally biased region" description="Polar residues" evidence="1">
    <location>
        <begin position="80"/>
        <end position="89"/>
    </location>
</feature>
<keyword evidence="3" id="KW-1185">Reference proteome</keyword>
<gene>
    <name evidence="2" type="ORF">PCOR1329_LOCUS81970</name>
</gene>
<feature type="non-terminal residue" evidence="2">
    <location>
        <position position="1"/>
    </location>
</feature>
<protein>
    <recommendedName>
        <fullName evidence="4">Phospholipase B-like</fullName>
    </recommendedName>
</protein>
<sequence>TQLEQGWLRREKCGATSYLGNHRGRIVAGVARKLAKPRLPPTAAGRRTIDDTQKGRLPNRGRKATPDEEYADGAAPEATSPISFRQGTGSEEVIELDAESSEPDVAQPEPQRRMHHPQSVVQASWRLVDRMEGYAEQWVTIVDHEVWDDMGDWMECCMPYLMAVTGAGGRAVSEAQERATTPQEYQQQLTDFRENIWRNTYRTRRRLMARTLALPRGTGQLAARVRKQAFLGKRGNIPAHSIPSRDRRPLPSTTDGYQAWMPENLDDVSAKVQNWNGQK</sequence>
<comment type="caution">
    <text evidence="2">The sequence shown here is derived from an EMBL/GenBank/DDBJ whole genome shotgun (WGS) entry which is preliminary data.</text>
</comment>
<name>A0ABN9Y2R2_9DINO</name>
<evidence type="ECO:0008006" key="4">
    <source>
        <dbReference type="Google" id="ProtNLM"/>
    </source>
</evidence>
<evidence type="ECO:0000313" key="2">
    <source>
        <dbReference type="EMBL" id="CAK0906754.1"/>
    </source>
</evidence>
<feature type="compositionally biased region" description="Acidic residues" evidence="1">
    <location>
        <begin position="92"/>
        <end position="102"/>
    </location>
</feature>
<proteinExistence type="predicted"/>
<feature type="region of interest" description="Disordered" evidence="1">
    <location>
        <begin position="235"/>
        <end position="256"/>
    </location>
</feature>
<feature type="region of interest" description="Disordered" evidence="1">
    <location>
        <begin position="32"/>
        <end position="118"/>
    </location>
</feature>
<dbReference type="EMBL" id="CAUYUJ010021739">
    <property type="protein sequence ID" value="CAK0906754.1"/>
    <property type="molecule type" value="Genomic_DNA"/>
</dbReference>
<reference evidence="2" key="1">
    <citation type="submission" date="2023-10" db="EMBL/GenBank/DDBJ databases">
        <authorList>
            <person name="Chen Y."/>
            <person name="Shah S."/>
            <person name="Dougan E. K."/>
            <person name="Thang M."/>
            <person name="Chan C."/>
        </authorList>
    </citation>
    <scope>NUCLEOTIDE SEQUENCE [LARGE SCALE GENOMIC DNA]</scope>
</reference>
<evidence type="ECO:0000313" key="3">
    <source>
        <dbReference type="Proteomes" id="UP001189429"/>
    </source>
</evidence>
<accession>A0ABN9Y2R2</accession>
<feature type="non-terminal residue" evidence="2">
    <location>
        <position position="279"/>
    </location>
</feature>
<organism evidence="2 3">
    <name type="scientific">Prorocentrum cordatum</name>
    <dbReference type="NCBI Taxonomy" id="2364126"/>
    <lineage>
        <taxon>Eukaryota</taxon>
        <taxon>Sar</taxon>
        <taxon>Alveolata</taxon>
        <taxon>Dinophyceae</taxon>
        <taxon>Prorocentrales</taxon>
        <taxon>Prorocentraceae</taxon>
        <taxon>Prorocentrum</taxon>
    </lineage>
</organism>